<name>A0AAD8SMV8_LOLMU</name>
<feature type="compositionally biased region" description="Polar residues" evidence="1">
    <location>
        <begin position="251"/>
        <end position="263"/>
    </location>
</feature>
<feature type="region of interest" description="Disordered" evidence="1">
    <location>
        <begin position="353"/>
        <end position="380"/>
    </location>
</feature>
<dbReference type="AlphaFoldDB" id="A0AAD8SMV8"/>
<evidence type="ECO:0000313" key="3">
    <source>
        <dbReference type="Proteomes" id="UP001231189"/>
    </source>
</evidence>
<protein>
    <submittedName>
        <fullName evidence="2">Uncharacterized protein</fullName>
    </submittedName>
</protein>
<feature type="region of interest" description="Disordered" evidence="1">
    <location>
        <begin position="194"/>
        <end position="322"/>
    </location>
</feature>
<dbReference type="EMBL" id="JAUUTY010000003">
    <property type="protein sequence ID" value="KAK1660554.1"/>
    <property type="molecule type" value="Genomic_DNA"/>
</dbReference>
<feature type="compositionally biased region" description="Basic and acidic residues" evidence="1">
    <location>
        <begin position="239"/>
        <end position="250"/>
    </location>
</feature>
<evidence type="ECO:0000256" key="1">
    <source>
        <dbReference type="SAM" id="MobiDB-lite"/>
    </source>
</evidence>
<evidence type="ECO:0000313" key="2">
    <source>
        <dbReference type="EMBL" id="KAK1660554.1"/>
    </source>
</evidence>
<comment type="caution">
    <text evidence="2">The sequence shown here is derived from an EMBL/GenBank/DDBJ whole genome shotgun (WGS) entry which is preliminary data.</text>
</comment>
<keyword evidence="3" id="KW-1185">Reference proteome</keyword>
<accession>A0AAD8SMV8</accession>
<dbReference type="Proteomes" id="UP001231189">
    <property type="component" value="Unassembled WGS sequence"/>
</dbReference>
<gene>
    <name evidence="2" type="ORF">QYE76_048713</name>
</gene>
<reference evidence="2" key="1">
    <citation type="submission" date="2023-07" db="EMBL/GenBank/DDBJ databases">
        <title>A chromosome-level genome assembly of Lolium multiflorum.</title>
        <authorList>
            <person name="Chen Y."/>
            <person name="Copetti D."/>
            <person name="Kolliker R."/>
            <person name="Studer B."/>
        </authorList>
    </citation>
    <scope>NUCLEOTIDE SEQUENCE</scope>
    <source>
        <strain evidence="2">02402/16</strain>
        <tissue evidence="2">Leaf</tissue>
    </source>
</reference>
<sequence length="402" mass="44216">MGESWMVDGEASVMVMAMISSNSPSRQGARTEFLVLDWGFWWRRSSGTLSGKTSNPGIFRSGLYSAKERSRGWPRRPDHPWARPSLVCGEGWCGPLVAPLRLVFWLRESSGIMVNEAGSSDGSAPPAPIFFFLSLLRHISTMPPRTKLYKNIAPSTGERVEKEKISGWERSKISSQDKRMLKSLGLLNKEAMQMPGDECTPLPPSGFRDHQTLSSLPPLPEGGDVSERAVITDDSQETSVRESEPAESEKSAGSSDKVSESGQASDSSHPNSPPPAASPDKRKRKRNPDEEDSGASKLSEPATVESSPEEEENFNPFTATGNPLMKEMVDIGSCFIGFRDEAESLREALRRAEERANDLEKKRKASEKVCKKAEKEAADVEDLRQTLEAAEDALSDKESKLV</sequence>
<organism evidence="2 3">
    <name type="scientific">Lolium multiflorum</name>
    <name type="common">Italian ryegrass</name>
    <name type="synonym">Lolium perenne subsp. multiflorum</name>
    <dbReference type="NCBI Taxonomy" id="4521"/>
    <lineage>
        <taxon>Eukaryota</taxon>
        <taxon>Viridiplantae</taxon>
        <taxon>Streptophyta</taxon>
        <taxon>Embryophyta</taxon>
        <taxon>Tracheophyta</taxon>
        <taxon>Spermatophyta</taxon>
        <taxon>Magnoliopsida</taxon>
        <taxon>Liliopsida</taxon>
        <taxon>Poales</taxon>
        <taxon>Poaceae</taxon>
        <taxon>BOP clade</taxon>
        <taxon>Pooideae</taxon>
        <taxon>Poodae</taxon>
        <taxon>Poeae</taxon>
        <taxon>Poeae Chloroplast Group 2 (Poeae type)</taxon>
        <taxon>Loliodinae</taxon>
        <taxon>Loliinae</taxon>
        <taxon>Lolium</taxon>
    </lineage>
</organism>
<proteinExistence type="predicted"/>